<comment type="caution">
    <text evidence="1">The sequence shown here is derived from an EMBL/GenBank/DDBJ whole genome shotgun (WGS) entry which is preliminary data.</text>
</comment>
<proteinExistence type="predicted"/>
<accession>X1KUY1</accession>
<gene>
    <name evidence="1" type="ORF">S06H3_21976</name>
</gene>
<sequence>MIAPEYVATLDPFGDEAKKLVEASPPLDSMPQEIVDRAIARVKWSSREMVVESDIEAVRAEVLSFYLMCQGAADIAIF</sequence>
<dbReference type="EMBL" id="BARV01011647">
    <property type="protein sequence ID" value="GAI10483.1"/>
    <property type="molecule type" value="Genomic_DNA"/>
</dbReference>
<organism evidence="1">
    <name type="scientific">marine sediment metagenome</name>
    <dbReference type="NCBI Taxonomy" id="412755"/>
    <lineage>
        <taxon>unclassified sequences</taxon>
        <taxon>metagenomes</taxon>
        <taxon>ecological metagenomes</taxon>
    </lineage>
</organism>
<dbReference type="AlphaFoldDB" id="X1KUY1"/>
<evidence type="ECO:0000313" key="1">
    <source>
        <dbReference type="EMBL" id="GAI10483.1"/>
    </source>
</evidence>
<name>X1KUY1_9ZZZZ</name>
<reference evidence="1" key="1">
    <citation type="journal article" date="2014" name="Front. Microbiol.">
        <title>High frequency of phylogenetically diverse reductive dehalogenase-homologous genes in deep subseafloor sedimentary metagenomes.</title>
        <authorList>
            <person name="Kawai M."/>
            <person name="Futagami T."/>
            <person name="Toyoda A."/>
            <person name="Takaki Y."/>
            <person name="Nishi S."/>
            <person name="Hori S."/>
            <person name="Arai W."/>
            <person name="Tsubouchi T."/>
            <person name="Morono Y."/>
            <person name="Uchiyama I."/>
            <person name="Ito T."/>
            <person name="Fujiyama A."/>
            <person name="Inagaki F."/>
            <person name="Takami H."/>
        </authorList>
    </citation>
    <scope>NUCLEOTIDE SEQUENCE</scope>
    <source>
        <strain evidence="1">Expedition CK06-06</strain>
    </source>
</reference>
<feature type="non-terminal residue" evidence="1">
    <location>
        <position position="78"/>
    </location>
</feature>
<protein>
    <submittedName>
        <fullName evidence="1">Uncharacterized protein</fullName>
    </submittedName>
</protein>